<proteinExistence type="predicted"/>
<dbReference type="Proteomes" id="UP001165405">
    <property type="component" value="Unassembled WGS sequence"/>
</dbReference>
<reference evidence="1" key="1">
    <citation type="submission" date="2022-01" db="EMBL/GenBank/DDBJ databases">
        <title>Antribacter sp. nov., isolated from Guizhou of China.</title>
        <authorList>
            <person name="Chengliang C."/>
            <person name="Ya Z."/>
        </authorList>
    </citation>
    <scope>NUCLEOTIDE SEQUENCE</scope>
    <source>
        <strain evidence="1">KLBMP 9083</strain>
    </source>
</reference>
<organism evidence="1 2">
    <name type="scientific">Antribacter soli</name>
    <dbReference type="NCBI Taxonomy" id="2910976"/>
    <lineage>
        <taxon>Bacteria</taxon>
        <taxon>Bacillati</taxon>
        <taxon>Actinomycetota</taxon>
        <taxon>Actinomycetes</taxon>
        <taxon>Micrococcales</taxon>
        <taxon>Promicromonosporaceae</taxon>
        <taxon>Antribacter</taxon>
    </lineage>
</organism>
<gene>
    <name evidence="1" type="ORF">L1785_03585</name>
</gene>
<protein>
    <submittedName>
        <fullName evidence="1">YdeI/OmpD-associated family protein</fullName>
    </submittedName>
</protein>
<dbReference type="Pfam" id="PF13376">
    <property type="entry name" value="OmdA"/>
    <property type="match status" value="1"/>
</dbReference>
<name>A0AA41QCE8_9MICO</name>
<evidence type="ECO:0000313" key="2">
    <source>
        <dbReference type="Proteomes" id="UP001165405"/>
    </source>
</evidence>
<dbReference type="RefSeq" id="WP_236087766.1">
    <property type="nucleotide sequence ID" value="NZ_JAKGSG010000012.1"/>
</dbReference>
<dbReference type="AlphaFoldDB" id="A0AA41QCE8"/>
<evidence type="ECO:0000313" key="1">
    <source>
        <dbReference type="EMBL" id="MCF4120051.1"/>
    </source>
</evidence>
<dbReference type="EMBL" id="JAKGSG010000012">
    <property type="protein sequence ID" value="MCF4120051.1"/>
    <property type="molecule type" value="Genomic_DNA"/>
</dbReference>
<keyword evidence="2" id="KW-1185">Reference proteome</keyword>
<sequence>MEIEPLVLADATAWRAWLDEHEDTSDGVWLVLAKKGKASPTTLTYDAALDEALCSGWIDGQARGRDEATSLRRFTPRRSRSQWSARNVGIVARLEEEGRMRPRGRAEVERAKADGRWDAAYDGGRDILVPPALAEALAASPRAAAMFAILTAQNRYAILYRIATAKQEATRVRNVDKFVAMLERGETVYPQKRTLDD</sequence>
<accession>A0AA41QCE8</accession>
<comment type="caution">
    <text evidence="1">The sequence shown here is derived from an EMBL/GenBank/DDBJ whole genome shotgun (WGS) entry which is preliminary data.</text>
</comment>